<feature type="region of interest" description="Disordered" evidence="1">
    <location>
        <begin position="30"/>
        <end position="93"/>
    </location>
</feature>
<organism evidence="4 5">
    <name type="scientific">Micromonospora sagamiensis</name>
    <dbReference type="NCBI Taxonomy" id="47875"/>
    <lineage>
        <taxon>Bacteria</taxon>
        <taxon>Bacillati</taxon>
        <taxon>Actinomycetota</taxon>
        <taxon>Actinomycetes</taxon>
        <taxon>Micromonosporales</taxon>
        <taxon>Micromonosporaceae</taxon>
        <taxon>Micromonospora</taxon>
    </lineage>
</organism>
<sequence length="183" mass="18520">MKRKSLIMASVGGAAVLAVTGAAIGTTAAAEERTGRTTLTAATTAPTSPAGPTSPATPGGGTATPTSPSATSVPASPSGTTSPATGDAVDRKRAEEIALARAGGGRVVEVEAEEEHGRKVWSVEVVNGSTEHEIDVDRADGSVVKAEQEPVDDDGADDDGDDTDDDQDDQDDDDDDDDDRDDD</sequence>
<keyword evidence="2" id="KW-0732">Signal</keyword>
<accession>A0A562W8E5</accession>
<dbReference type="InterPro" id="IPR025711">
    <property type="entry name" value="PepSY"/>
</dbReference>
<comment type="caution">
    <text evidence="4">The sequence shown here is derived from an EMBL/GenBank/DDBJ whole genome shotgun (WGS) entry which is preliminary data.</text>
</comment>
<dbReference type="Gene3D" id="3.10.450.40">
    <property type="match status" value="1"/>
</dbReference>
<feature type="compositionally biased region" description="Acidic residues" evidence="1">
    <location>
        <begin position="149"/>
        <end position="183"/>
    </location>
</feature>
<dbReference type="Proteomes" id="UP000319728">
    <property type="component" value="Unassembled WGS sequence"/>
</dbReference>
<feature type="compositionally biased region" description="Basic and acidic residues" evidence="1">
    <location>
        <begin position="130"/>
        <end position="140"/>
    </location>
</feature>
<gene>
    <name evidence="4" type="ORF">JD81_00018</name>
</gene>
<dbReference type="RefSeq" id="WP_145815075.1">
    <property type="nucleotide sequence ID" value="NZ_AP023438.1"/>
</dbReference>
<dbReference type="OrthoDB" id="3637997at2"/>
<feature type="region of interest" description="Disordered" evidence="1">
    <location>
        <begin position="127"/>
        <end position="183"/>
    </location>
</feature>
<evidence type="ECO:0000256" key="1">
    <source>
        <dbReference type="SAM" id="MobiDB-lite"/>
    </source>
</evidence>
<evidence type="ECO:0000313" key="5">
    <source>
        <dbReference type="Proteomes" id="UP000319728"/>
    </source>
</evidence>
<feature type="domain" description="PepSY" evidence="3">
    <location>
        <begin position="90"/>
        <end position="146"/>
    </location>
</feature>
<dbReference type="AlphaFoldDB" id="A0A562W8E5"/>
<keyword evidence="5" id="KW-1185">Reference proteome</keyword>
<evidence type="ECO:0000256" key="2">
    <source>
        <dbReference type="SAM" id="SignalP"/>
    </source>
</evidence>
<dbReference type="Pfam" id="PF03413">
    <property type="entry name" value="PepSY"/>
    <property type="match status" value="1"/>
</dbReference>
<feature type="chain" id="PRO_5038414132" evidence="2">
    <location>
        <begin position="30"/>
        <end position="183"/>
    </location>
</feature>
<proteinExistence type="predicted"/>
<feature type="signal peptide" evidence="2">
    <location>
        <begin position="1"/>
        <end position="29"/>
    </location>
</feature>
<name>A0A562W8E5_9ACTN</name>
<feature type="compositionally biased region" description="Low complexity" evidence="1">
    <location>
        <begin position="36"/>
        <end position="86"/>
    </location>
</feature>
<protein>
    <submittedName>
        <fullName evidence="4">Peptidase YpeB-like protein</fullName>
    </submittedName>
</protein>
<dbReference type="EMBL" id="VLLP01000001">
    <property type="protein sequence ID" value="TWJ26563.1"/>
    <property type="molecule type" value="Genomic_DNA"/>
</dbReference>
<reference evidence="4 5" key="1">
    <citation type="submission" date="2019-07" db="EMBL/GenBank/DDBJ databases">
        <title>R&amp;d 2014.</title>
        <authorList>
            <person name="Klenk H.-P."/>
        </authorList>
    </citation>
    <scope>NUCLEOTIDE SEQUENCE [LARGE SCALE GENOMIC DNA]</scope>
    <source>
        <strain evidence="4 5">DSM 43912</strain>
    </source>
</reference>
<evidence type="ECO:0000259" key="3">
    <source>
        <dbReference type="Pfam" id="PF03413"/>
    </source>
</evidence>
<evidence type="ECO:0000313" key="4">
    <source>
        <dbReference type="EMBL" id="TWJ26563.1"/>
    </source>
</evidence>